<dbReference type="UniPathway" id="UPA00545">
    <property type="reaction ID" value="UER00823"/>
</dbReference>
<sequence length="385" mass="43893">MMAEIRKVMENSKTMKELQKDKNKKEVWLSGALTSQQTCLESYSEMDVNAEKNMKKFIAKSQELTKNALSILNGLSSIIKAPKIDGIDLSTMFHQKLLSSDFPDWMSSGDQKLFQVLAEVPKPNTKRFVINIKEGVYDEILEIPKGVENVMFIRDGPTKTIITGNVSVEKTPPIPTTFNTATVCKLYIRRKHIRELHWTRGYQVVALRASGDMSAFYNCHFKGFQDTLYANERRQFYRDCVIAETINFVFGDTRCKIRWEATCFKFAPSPAIRTTFWLRIRTNRTSTDHGGNMRRLLQCNHRSTTSSNRRGTSPCIVNWAWIPRTTSSSITGGLGAKTDGRAKWGGIKQLDETPIKKLTHDVYVESETWIPKTGIPCIPDMIIEL</sequence>
<evidence type="ECO:0008006" key="10">
    <source>
        <dbReference type="Google" id="ProtNLM"/>
    </source>
</evidence>
<protein>
    <recommendedName>
        <fullName evidence="10">Pectinesterase</fullName>
    </recommendedName>
</protein>
<dbReference type="EMBL" id="VEPZ02001743">
    <property type="protein sequence ID" value="KAE8658784.1"/>
    <property type="molecule type" value="Genomic_DNA"/>
</dbReference>
<comment type="similarity">
    <text evidence="3">In the C-terminal section; belongs to the pectinesterase family.</text>
</comment>
<dbReference type="CDD" id="cd15798">
    <property type="entry name" value="PMEI-like_3"/>
    <property type="match status" value="1"/>
</dbReference>
<comment type="caution">
    <text evidence="8">The sequence shown here is derived from an EMBL/GenBank/DDBJ whole genome shotgun (WGS) entry which is preliminary data.</text>
</comment>
<dbReference type="Proteomes" id="UP000436088">
    <property type="component" value="Unassembled WGS sequence"/>
</dbReference>
<dbReference type="GO" id="GO:0042545">
    <property type="term" value="P:cell wall modification"/>
    <property type="evidence" value="ECO:0007669"/>
    <property type="project" value="InterPro"/>
</dbReference>
<evidence type="ECO:0000256" key="3">
    <source>
        <dbReference type="ARBA" id="ARBA00007786"/>
    </source>
</evidence>
<feature type="domain" description="Pectinesterase inhibitor" evidence="7">
    <location>
        <begin position="12"/>
        <end position="71"/>
    </location>
</feature>
<feature type="domain" description="Pectinesterase catalytic" evidence="6">
    <location>
        <begin position="113"/>
        <end position="255"/>
    </location>
</feature>
<name>A0A6A2XWY7_HIBSY</name>
<dbReference type="InterPro" id="IPR012334">
    <property type="entry name" value="Pectin_lyas_fold"/>
</dbReference>
<comment type="similarity">
    <text evidence="2">In the N-terminal section; belongs to the PMEI family.</text>
</comment>
<dbReference type="InterPro" id="IPR011050">
    <property type="entry name" value="Pectin_lyase_fold/virulence"/>
</dbReference>
<dbReference type="GO" id="GO:0030599">
    <property type="term" value="F:pectinesterase activity"/>
    <property type="evidence" value="ECO:0007669"/>
    <property type="project" value="InterPro"/>
</dbReference>
<proteinExistence type="inferred from homology"/>
<keyword evidence="4" id="KW-0378">Hydrolase</keyword>
<dbReference type="GO" id="GO:0045490">
    <property type="term" value="P:pectin catabolic process"/>
    <property type="evidence" value="ECO:0007669"/>
    <property type="project" value="UniProtKB-UniPathway"/>
</dbReference>
<dbReference type="AlphaFoldDB" id="A0A6A2XWY7"/>
<reference evidence="8" key="1">
    <citation type="submission" date="2019-09" db="EMBL/GenBank/DDBJ databases">
        <title>Draft genome information of white flower Hibiscus syriacus.</title>
        <authorList>
            <person name="Kim Y.-M."/>
        </authorList>
    </citation>
    <scope>NUCLEOTIDE SEQUENCE [LARGE SCALE GENOMIC DNA]</scope>
    <source>
        <strain evidence="8">YM2019G1</strain>
    </source>
</reference>
<dbReference type="SUPFAM" id="SSF101148">
    <property type="entry name" value="Plant invertase/pectin methylesterase inhibitor"/>
    <property type="match status" value="1"/>
</dbReference>
<dbReference type="Gene3D" id="1.20.140.40">
    <property type="entry name" value="Invertase/pectin methylesterase inhibitor family protein"/>
    <property type="match status" value="1"/>
</dbReference>
<comment type="pathway">
    <text evidence="1">Glycan metabolism; pectin degradation; 2-dehydro-3-deoxy-D-gluconate from pectin: step 1/5.</text>
</comment>
<dbReference type="PANTHER" id="PTHR31707">
    <property type="entry name" value="PECTINESTERASE"/>
    <property type="match status" value="1"/>
</dbReference>
<evidence type="ECO:0000256" key="5">
    <source>
        <dbReference type="ARBA" id="ARBA00023085"/>
    </source>
</evidence>
<evidence type="ECO:0000256" key="1">
    <source>
        <dbReference type="ARBA" id="ARBA00005184"/>
    </source>
</evidence>
<dbReference type="Gene3D" id="2.160.20.10">
    <property type="entry name" value="Single-stranded right-handed beta-helix, Pectin lyase-like"/>
    <property type="match status" value="1"/>
</dbReference>
<dbReference type="InterPro" id="IPR000070">
    <property type="entry name" value="Pectinesterase_cat"/>
</dbReference>
<gene>
    <name evidence="8" type="ORF">F3Y22_tig00116970pilonHSYRG00302</name>
</gene>
<dbReference type="Pfam" id="PF04043">
    <property type="entry name" value="PMEI"/>
    <property type="match status" value="1"/>
</dbReference>
<evidence type="ECO:0000313" key="8">
    <source>
        <dbReference type="EMBL" id="KAE8658784.1"/>
    </source>
</evidence>
<evidence type="ECO:0000256" key="2">
    <source>
        <dbReference type="ARBA" id="ARBA00006027"/>
    </source>
</evidence>
<keyword evidence="9" id="KW-1185">Reference proteome</keyword>
<dbReference type="GO" id="GO:0004857">
    <property type="term" value="F:enzyme inhibitor activity"/>
    <property type="evidence" value="ECO:0007669"/>
    <property type="project" value="InterPro"/>
</dbReference>
<dbReference type="InterPro" id="IPR006501">
    <property type="entry name" value="Pectinesterase_inhib_dom"/>
</dbReference>
<keyword evidence="5" id="KW-0063">Aspartyl esterase</keyword>
<organism evidence="8 9">
    <name type="scientific">Hibiscus syriacus</name>
    <name type="common">Rose of Sharon</name>
    <dbReference type="NCBI Taxonomy" id="106335"/>
    <lineage>
        <taxon>Eukaryota</taxon>
        <taxon>Viridiplantae</taxon>
        <taxon>Streptophyta</taxon>
        <taxon>Embryophyta</taxon>
        <taxon>Tracheophyta</taxon>
        <taxon>Spermatophyta</taxon>
        <taxon>Magnoliopsida</taxon>
        <taxon>eudicotyledons</taxon>
        <taxon>Gunneridae</taxon>
        <taxon>Pentapetalae</taxon>
        <taxon>rosids</taxon>
        <taxon>malvids</taxon>
        <taxon>Malvales</taxon>
        <taxon>Malvaceae</taxon>
        <taxon>Malvoideae</taxon>
        <taxon>Hibiscus</taxon>
    </lineage>
</organism>
<dbReference type="Pfam" id="PF01095">
    <property type="entry name" value="Pectinesterase"/>
    <property type="match status" value="1"/>
</dbReference>
<evidence type="ECO:0000259" key="6">
    <source>
        <dbReference type="Pfam" id="PF01095"/>
    </source>
</evidence>
<evidence type="ECO:0000313" key="9">
    <source>
        <dbReference type="Proteomes" id="UP000436088"/>
    </source>
</evidence>
<dbReference type="InterPro" id="IPR035513">
    <property type="entry name" value="Invertase/methylesterase_inhib"/>
</dbReference>
<accession>A0A6A2XWY7</accession>
<evidence type="ECO:0000256" key="4">
    <source>
        <dbReference type="ARBA" id="ARBA00022801"/>
    </source>
</evidence>
<evidence type="ECO:0000259" key="7">
    <source>
        <dbReference type="Pfam" id="PF04043"/>
    </source>
</evidence>
<dbReference type="SUPFAM" id="SSF51126">
    <property type="entry name" value="Pectin lyase-like"/>
    <property type="match status" value="1"/>
</dbReference>